<sequence length="135" mass="15518">MQPKHQKSDWNLTRKQLTAYGLSEYHAIILTKELEPIEKSGNANVYSCREIIASAYNYIKKPNLKADSQESIKKLIETLQQMLGNKVEIHFEESSNKDIQKAAAKLINAMSETDKSLARLKADRLEILHKYNQEI</sequence>
<dbReference type="EMBL" id="CP159837">
    <property type="protein sequence ID" value="XCM38384.1"/>
    <property type="molecule type" value="Genomic_DNA"/>
</dbReference>
<gene>
    <name evidence="1" type="ORF">ABWT76_001230</name>
</gene>
<reference evidence="1" key="1">
    <citation type="submission" date="2024-07" db="EMBL/GenBank/DDBJ databases">
        <authorList>
            <person name="Kim Y.J."/>
            <person name="Jeong J.Y."/>
        </authorList>
    </citation>
    <scope>NUCLEOTIDE SEQUENCE</scope>
    <source>
        <strain evidence="1">GIHE-MW2</strain>
    </source>
</reference>
<proteinExistence type="predicted"/>
<protein>
    <submittedName>
        <fullName evidence="1">Uncharacterized protein</fullName>
    </submittedName>
</protein>
<evidence type="ECO:0000313" key="1">
    <source>
        <dbReference type="EMBL" id="XCM38384.1"/>
    </source>
</evidence>
<organism evidence="1">
    <name type="scientific">Planktothricoides raciborskii GIHE-MW2</name>
    <dbReference type="NCBI Taxonomy" id="2792601"/>
    <lineage>
        <taxon>Bacteria</taxon>
        <taxon>Bacillati</taxon>
        <taxon>Cyanobacteriota</taxon>
        <taxon>Cyanophyceae</taxon>
        <taxon>Oscillatoriophycideae</taxon>
        <taxon>Oscillatoriales</taxon>
        <taxon>Oscillatoriaceae</taxon>
        <taxon>Planktothricoides</taxon>
    </lineage>
</organism>
<dbReference type="RefSeq" id="WP_054469673.1">
    <property type="nucleotide sequence ID" value="NZ_CP159837.1"/>
</dbReference>
<name>A0AAU8JGK6_9CYAN</name>
<dbReference type="AlphaFoldDB" id="A0AAU8JGK6"/>
<accession>A0AAU8JGK6</accession>